<name>A0A0R0LYP9_9MICR</name>
<feature type="transmembrane region" description="Helical" evidence="1">
    <location>
        <begin position="45"/>
        <end position="61"/>
    </location>
</feature>
<reference evidence="2 3" key="1">
    <citation type="submission" date="2015-07" db="EMBL/GenBank/DDBJ databases">
        <title>The genome of Pseudoloma neurophilia, a relevant intracellular parasite of the zebrafish.</title>
        <authorList>
            <person name="Ndikumana S."/>
            <person name="Pelin A."/>
            <person name="Sanders J."/>
            <person name="Corradi N."/>
        </authorList>
    </citation>
    <scope>NUCLEOTIDE SEQUENCE [LARGE SCALE GENOMIC DNA]</scope>
    <source>
        <strain evidence="2 3">MK1</strain>
    </source>
</reference>
<keyword evidence="1" id="KW-0812">Transmembrane</keyword>
<keyword evidence="3" id="KW-1185">Reference proteome</keyword>
<protein>
    <submittedName>
        <fullName evidence="2">Uncharacterized protein</fullName>
    </submittedName>
</protein>
<dbReference type="InterPro" id="IPR008506">
    <property type="entry name" value="SND2/TMEM208"/>
</dbReference>
<dbReference type="AlphaFoldDB" id="A0A0R0LYP9"/>
<feature type="transmembrane region" description="Helical" evidence="1">
    <location>
        <begin position="101"/>
        <end position="125"/>
    </location>
</feature>
<accession>A0A0R0LYP9</accession>
<proteinExistence type="predicted"/>
<evidence type="ECO:0000313" key="2">
    <source>
        <dbReference type="EMBL" id="KRH94429.1"/>
    </source>
</evidence>
<evidence type="ECO:0000313" key="3">
    <source>
        <dbReference type="Proteomes" id="UP000051530"/>
    </source>
</evidence>
<dbReference type="EMBL" id="LGUB01000076">
    <property type="protein sequence ID" value="KRH94429.1"/>
    <property type="molecule type" value="Genomic_DNA"/>
</dbReference>
<keyword evidence="1" id="KW-0472">Membrane</keyword>
<dbReference type="Pfam" id="PF05620">
    <property type="entry name" value="TMEM208_SND2"/>
    <property type="match status" value="1"/>
</dbReference>
<organism evidence="2 3">
    <name type="scientific">Pseudoloma neurophilia</name>
    <dbReference type="NCBI Taxonomy" id="146866"/>
    <lineage>
        <taxon>Eukaryota</taxon>
        <taxon>Fungi</taxon>
        <taxon>Fungi incertae sedis</taxon>
        <taxon>Microsporidia</taxon>
        <taxon>Pseudoloma</taxon>
    </lineage>
</organism>
<sequence>MSGNSTKKIIARNEGHFHFSCKGTLLSYLAYFTVLIFMKNRFSRWSVFLMFLETLVLIYFWKMNQVVLVKDRYVPVGDLDQQGMMEILHDFLLMSWLGKTMVVLFSKWFMLFVFFAMFSSIWYHVVHKRCQ</sequence>
<evidence type="ECO:0000256" key="1">
    <source>
        <dbReference type="SAM" id="Phobius"/>
    </source>
</evidence>
<dbReference type="Proteomes" id="UP000051530">
    <property type="component" value="Unassembled WGS sequence"/>
</dbReference>
<dbReference type="VEuPathDB" id="MicrosporidiaDB:M153_2630007736"/>
<keyword evidence="1" id="KW-1133">Transmembrane helix</keyword>
<comment type="caution">
    <text evidence="2">The sequence shown here is derived from an EMBL/GenBank/DDBJ whole genome shotgun (WGS) entry which is preliminary data.</text>
</comment>
<gene>
    <name evidence="2" type="ORF">M153_2630007736</name>
</gene>
<feature type="transmembrane region" description="Helical" evidence="1">
    <location>
        <begin position="17"/>
        <end position="38"/>
    </location>
</feature>